<dbReference type="AlphaFoldDB" id="C7N420"/>
<name>C7N420_SLAHD</name>
<accession>C7N420</accession>
<evidence type="ECO:0000313" key="3">
    <source>
        <dbReference type="Proteomes" id="UP000002026"/>
    </source>
</evidence>
<dbReference type="InterPro" id="IPR050289">
    <property type="entry name" value="TorD/DmsD_chaperones"/>
</dbReference>
<dbReference type="RefSeq" id="WP_012799851.1">
    <property type="nucleotide sequence ID" value="NC_013165.1"/>
</dbReference>
<dbReference type="SUPFAM" id="SSF89155">
    <property type="entry name" value="TorD-like"/>
    <property type="match status" value="1"/>
</dbReference>
<evidence type="ECO:0000256" key="1">
    <source>
        <dbReference type="ARBA" id="ARBA00023186"/>
    </source>
</evidence>
<dbReference type="PANTHER" id="PTHR34227:SF1">
    <property type="entry name" value="DIMETHYL SULFOXIDE REDUCTASE CHAPERONE-RELATED"/>
    <property type="match status" value="1"/>
</dbReference>
<dbReference type="InterPro" id="IPR036411">
    <property type="entry name" value="TorD-like_sf"/>
</dbReference>
<dbReference type="Proteomes" id="UP000002026">
    <property type="component" value="Chromosome"/>
</dbReference>
<sequence>MQEEIRSIGSLIVSRAWLYELFRKAIGGQPTEDIVSFLTCATTADVLSEYAADDTEDCAVVRNLAEMCSRQDAVTLEVCASDYNSVVNALGSRSVPLWESSWIAPDGALFSARTLAVRQAFRSKDLQAKRFNRVPEDSLAMMLEFGAKLAKDDYRSFVNGDAAKLASCLSDEAAFINEHLLNWLPQAVAKAQEKNGAENLYVVMLKTIEAFLRLDAAFAANAVAWLQGQPSYGAVEDGPELRAFDAIMVELKELETIQPPFIVDSEIVSI</sequence>
<dbReference type="InterPro" id="IPR020945">
    <property type="entry name" value="DMSO/NO3_reduct_chaperone"/>
</dbReference>
<reference evidence="2 3" key="1">
    <citation type="journal article" date="2009" name="Stand. Genomic Sci.">
        <title>Complete genome sequence of Slackia heliotrinireducens type strain (RHS 1).</title>
        <authorList>
            <person name="Pukall R."/>
            <person name="Lapidus A."/>
            <person name="Nolan M."/>
            <person name="Copeland A."/>
            <person name="Glavina Del Rio T."/>
            <person name="Lucas S."/>
            <person name="Chen F."/>
            <person name="Tice H."/>
            <person name="Cheng J.F."/>
            <person name="Chertkov O."/>
            <person name="Bruce D."/>
            <person name="Goodwin L."/>
            <person name="Kuske C."/>
            <person name="Brettin T."/>
            <person name="Detter J.C."/>
            <person name="Han C."/>
            <person name="Pitluck S."/>
            <person name="Pati A."/>
            <person name="Mavrommatis K."/>
            <person name="Ivanova N."/>
            <person name="Ovchinnikova G."/>
            <person name="Chen A."/>
            <person name="Palaniappan K."/>
            <person name="Schneider S."/>
            <person name="Rohde M."/>
            <person name="Chain P."/>
            <person name="D'haeseleer P."/>
            <person name="Goker M."/>
            <person name="Bristow J."/>
            <person name="Eisen J.A."/>
            <person name="Markowitz V."/>
            <person name="Kyrpides N.C."/>
            <person name="Klenk H.P."/>
            <person name="Hugenholtz P."/>
        </authorList>
    </citation>
    <scope>NUCLEOTIDE SEQUENCE [LARGE SCALE GENOMIC DNA]</scope>
    <source>
        <strain evidence="3">ATCC 29202 / DSM 20476 / NCTC 11029 / RHS 1</strain>
    </source>
</reference>
<protein>
    <submittedName>
        <fullName evidence="2">Uncharacterized protein</fullName>
    </submittedName>
</protein>
<gene>
    <name evidence="2" type="ordered locus">Shel_27590</name>
</gene>
<dbReference type="Pfam" id="PF02613">
    <property type="entry name" value="Nitrate_red_del"/>
    <property type="match status" value="1"/>
</dbReference>
<dbReference type="Gene3D" id="1.10.3480.10">
    <property type="entry name" value="TorD-like"/>
    <property type="match status" value="1"/>
</dbReference>
<organism evidence="2 3">
    <name type="scientific">Slackia heliotrinireducens (strain ATCC 29202 / DSM 20476 / NCTC 11029 / RHS 1)</name>
    <name type="common">Peptococcus heliotrinreducens</name>
    <dbReference type="NCBI Taxonomy" id="471855"/>
    <lineage>
        <taxon>Bacteria</taxon>
        <taxon>Bacillati</taxon>
        <taxon>Actinomycetota</taxon>
        <taxon>Coriobacteriia</taxon>
        <taxon>Eggerthellales</taxon>
        <taxon>Eggerthellaceae</taxon>
        <taxon>Slackia</taxon>
    </lineage>
</organism>
<evidence type="ECO:0000313" key="2">
    <source>
        <dbReference type="EMBL" id="ACV23756.1"/>
    </source>
</evidence>
<dbReference type="KEGG" id="shi:Shel_27590"/>
<keyword evidence="1" id="KW-0143">Chaperone</keyword>
<dbReference type="PANTHER" id="PTHR34227">
    <property type="entry name" value="CHAPERONE PROTEIN YCDY"/>
    <property type="match status" value="1"/>
</dbReference>
<dbReference type="HOGENOM" id="CLU_077650_0_0_11"/>
<proteinExistence type="predicted"/>
<dbReference type="eggNOG" id="COG3381">
    <property type="taxonomic scope" value="Bacteria"/>
</dbReference>
<dbReference type="STRING" id="471855.Shel_27590"/>
<dbReference type="EMBL" id="CP001684">
    <property type="protein sequence ID" value="ACV23756.1"/>
    <property type="molecule type" value="Genomic_DNA"/>
</dbReference>
<keyword evidence="3" id="KW-1185">Reference proteome</keyword>